<keyword evidence="2" id="KW-1185">Reference proteome</keyword>
<name>A0ACC3SQZ8_LIPKO</name>
<accession>A0ACC3SQZ8</accession>
<sequence length="745" mass="82620">MADSDSDCELSADASINYPWLLRTHDQESRPQLPTGVSSTPSLSIDSAPLSPTSSISSAPSRPPHPHVLEHYYSAASGPSSLTAIPRSVPAPACPASYLLSLPSPPFSEFSAVTSSLDVPFVEPDVAKTRVPGTRRKSCPASSSTTAGRNIRRRITRACDQCNQLRTKCDGKQPCLHCFEFSLQCEYIRERKKRGKASKRELAENLLTEITTAAPTEKEIVYTKHVDDNIDHSLTGEPPTFDWTSTSNGLSSLLAVTDPSSSRPALSGFSFAEPMVMLQPTPPSGTPYPVLNQILPQLLTFMPPELPQDLLETYFGRNIYRLAPLLRKSSILSSVRPRCCSPSLVYSLLLSAAYTSENPHMTSSASARLDTIHRLFDLCMSSLNPVLHSTSHGTVDDVMTYIHLGTLSSASENNDVSLRWWNAAWTLARELKLNKEHPDLGDEVREEMRRTWWLLYMVDRHLGLCYNRPLAILDAQCMGLHRPLATEEEWDSDTVLVPAELILDASTKMGVNYSATGKDIFGFFLALMAILGGIVELHHLNQHPTISLGAAYGELAGRLSMRLDVYERSLQAYDDQGVWHLYATHFAYVLRILLAGYYDPLDLLLASDSKRLTTNEFMTCTAHGLRAADLLKSILKLDPELVFMPFFFGVHLLHNGFVWLALVDMLESDVTEQVRDACETVVRAHEVCIVTLNTGYHRNFLRVMRGALLGLRKGIEAAKSDEGRRRRREIAALYRWCAGGNGLAG</sequence>
<protein>
    <submittedName>
        <fullName evidence="1">Fungal-specific transcription factor domain-containing protein</fullName>
    </submittedName>
</protein>
<comment type="caution">
    <text evidence="1">The sequence shown here is derived from an EMBL/GenBank/DDBJ whole genome shotgun (WGS) entry which is preliminary data.</text>
</comment>
<gene>
    <name evidence="1" type="ORF">V1525DRAFT_367952</name>
</gene>
<evidence type="ECO:0000313" key="2">
    <source>
        <dbReference type="Proteomes" id="UP001433508"/>
    </source>
</evidence>
<evidence type="ECO:0000313" key="1">
    <source>
        <dbReference type="EMBL" id="KAK9233796.1"/>
    </source>
</evidence>
<reference evidence="2" key="1">
    <citation type="journal article" date="2024" name="Front. Bioeng. Biotechnol.">
        <title>Genome-scale model development and genomic sequencing of the oleaginous clade Lipomyces.</title>
        <authorList>
            <person name="Czajka J.J."/>
            <person name="Han Y."/>
            <person name="Kim J."/>
            <person name="Mondo S.J."/>
            <person name="Hofstad B.A."/>
            <person name="Robles A."/>
            <person name="Haridas S."/>
            <person name="Riley R."/>
            <person name="LaButti K."/>
            <person name="Pangilinan J."/>
            <person name="Andreopoulos W."/>
            <person name="Lipzen A."/>
            <person name="Yan J."/>
            <person name="Wang M."/>
            <person name="Ng V."/>
            <person name="Grigoriev I.V."/>
            <person name="Spatafora J.W."/>
            <person name="Magnuson J.K."/>
            <person name="Baker S.E."/>
            <person name="Pomraning K.R."/>
        </authorList>
    </citation>
    <scope>NUCLEOTIDE SEQUENCE [LARGE SCALE GENOMIC DNA]</scope>
    <source>
        <strain evidence="2">CBS 7786</strain>
    </source>
</reference>
<proteinExistence type="predicted"/>
<organism evidence="1 2">
    <name type="scientific">Lipomyces kononenkoae</name>
    <name type="common">Yeast</name>
    <dbReference type="NCBI Taxonomy" id="34357"/>
    <lineage>
        <taxon>Eukaryota</taxon>
        <taxon>Fungi</taxon>
        <taxon>Dikarya</taxon>
        <taxon>Ascomycota</taxon>
        <taxon>Saccharomycotina</taxon>
        <taxon>Lipomycetes</taxon>
        <taxon>Lipomycetales</taxon>
        <taxon>Lipomycetaceae</taxon>
        <taxon>Lipomyces</taxon>
    </lineage>
</organism>
<dbReference type="Proteomes" id="UP001433508">
    <property type="component" value="Unassembled WGS sequence"/>
</dbReference>
<dbReference type="EMBL" id="MU971592">
    <property type="protein sequence ID" value="KAK9233796.1"/>
    <property type="molecule type" value="Genomic_DNA"/>
</dbReference>